<evidence type="ECO:0008006" key="3">
    <source>
        <dbReference type="Google" id="ProtNLM"/>
    </source>
</evidence>
<dbReference type="OrthoDB" id="2150604at2759"/>
<evidence type="ECO:0000313" key="1">
    <source>
        <dbReference type="EMBL" id="KAH3673163.1"/>
    </source>
</evidence>
<dbReference type="InterPro" id="IPR010828">
    <property type="entry name" value="Atf2/Sli1-like"/>
</dbReference>
<reference evidence="1" key="2">
    <citation type="submission" date="2021-01" db="EMBL/GenBank/DDBJ databases">
        <authorList>
            <person name="Schikora-Tamarit M.A."/>
        </authorList>
    </citation>
    <scope>NUCLEOTIDE SEQUENCE</scope>
    <source>
        <strain evidence="1">CBS6341</strain>
    </source>
</reference>
<dbReference type="Pfam" id="PF07247">
    <property type="entry name" value="AATase"/>
    <property type="match status" value="1"/>
</dbReference>
<comment type="caution">
    <text evidence="1">The sequence shown here is derived from an EMBL/GenBank/DDBJ whole genome shotgun (WGS) entry which is preliminary data.</text>
</comment>
<dbReference type="AlphaFoldDB" id="A0A9P8PJ67"/>
<accession>A0A9P8PJ67</accession>
<proteinExistence type="predicted"/>
<organism evidence="1 2">
    <name type="scientific">Wickerhamomyces mucosus</name>
    <dbReference type="NCBI Taxonomy" id="1378264"/>
    <lineage>
        <taxon>Eukaryota</taxon>
        <taxon>Fungi</taxon>
        <taxon>Dikarya</taxon>
        <taxon>Ascomycota</taxon>
        <taxon>Saccharomycotina</taxon>
        <taxon>Saccharomycetes</taxon>
        <taxon>Phaffomycetales</taxon>
        <taxon>Wickerhamomycetaceae</taxon>
        <taxon>Wickerhamomyces</taxon>
    </lineage>
</organism>
<dbReference type="EMBL" id="JAEUBF010001041">
    <property type="protein sequence ID" value="KAH3673163.1"/>
    <property type="molecule type" value="Genomic_DNA"/>
</dbReference>
<keyword evidence="2" id="KW-1185">Reference proteome</keyword>
<dbReference type="Proteomes" id="UP000769528">
    <property type="component" value="Unassembled WGS sequence"/>
</dbReference>
<sequence>MARKLGKFEEFFASLINLDRFKSFHTCIKLDIVPTPNEIDQSISKLLKNLKFLNYSIVEDNLLETPFNSKDIFKSLEYTKSLEEFSSEVIDKVKFEHNSNVPLVQIIQWGHYFFFLLDHTLYDGRCSIELSKQFVKVLNSNESDIINDIFPLEELLPKIKKVSNNSISSQETSLPFWRLNHTLENNSKHYFRIKKLPNIALRLKKEIKSLKSSISIALASLFFLSQIKLYPEIFDRSSNSFGLAMGIDTRNYLLSPVKFGSLSVGYYGQIQFPQNVDGWDVIKKHSSEFIRKVKSKEILNPFYDFIMETKGLEAWNEVNRDFDKENGLGRSDVQLTFMRDVNYQQPEKDKYRVIDAHFGQSPHDLSFTFALNLTEFEDDLNFVFTMVQNEQVTEKMFDQIIDDFLESLP</sequence>
<reference evidence="1" key="1">
    <citation type="journal article" date="2021" name="Open Biol.">
        <title>Shared evolutionary footprints suggest mitochondrial oxidative damage underlies multiple complex I losses in fungi.</title>
        <authorList>
            <person name="Schikora-Tamarit M.A."/>
            <person name="Marcet-Houben M."/>
            <person name="Nosek J."/>
            <person name="Gabaldon T."/>
        </authorList>
    </citation>
    <scope>NUCLEOTIDE SEQUENCE</scope>
    <source>
        <strain evidence="1">CBS6341</strain>
    </source>
</reference>
<gene>
    <name evidence="1" type="ORF">WICMUC_003847</name>
</gene>
<name>A0A9P8PJ67_9ASCO</name>
<protein>
    <recommendedName>
        <fullName evidence="3">Condensation domain-containing protein</fullName>
    </recommendedName>
</protein>
<evidence type="ECO:0000313" key="2">
    <source>
        <dbReference type="Proteomes" id="UP000769528"/>
    </source>
</evidence>